<protein>
    <submittedName>
        <fullName evidence="3">Uncharacterized protein</fullName>
    </submittedName>
</protein>
<comment type="caution">
    <text evidence="3">The sequence shown here is derived from an EMBL/GenBank/DDBJ whole genome shotgun (WGS) entry which is preliminary data.</text>
</comment>
<gene>
    <name evidence="3" type="ORF">Ssi02_13230</name>
</gene>
<evidence type="ECO:0000313" key="3">
    <source>
        <dbReference type="EMBL" id="GII91092.1"/>
    </source>
</evidence>
<name>A0A919RCU3_9ACTN</name>
<feature type="region of interest" description="Disordered" evidence="1">
    <location>
        <begin position="1"/>
        <end position="88"/>
    </location>
</feature>
<keyword evidence="2" id="KW-1133">Transmembrane helix</keyword>
<evidence type="ECO:0000256" key="1">
    <source>
        <dbReference type="SAM" id="MobiDB-lite"/>
    </source>
</evidence>
<reference evidence="3" key="1">
    <citation type="submission" date="2021-01" db="EMBL/GenBank/DDBJ databases">
        <title>Whole genome shotgun sequence of Sinosporangium siamense NBRC 109515.</title>
        <authorList>
            <person name="Komaki H."/>
            <person name="Tamura T."/>
        </authorList>
    </citation>
    <scope>NUCLEOTIDE SEQUENCE</scope>
    <source>
        <strain evidence="3">NBRC 109515</strain>
    </source>
</reference>
<keyword evidence="2" id="KW-0812">Transmembrane</keyword>
<dbReference type="Proteomes" id="UP000606172">
    <property type="component" value="Unassembled WGS sequence"/>
</dbReference>
<evidence type="ECO:0000256" key="2">
    <source>
        <dbReference type="SAM" id="Phobius"/>
    </source>
</evidence>
<keyword evidence="4" id="KW-1185">Reference proteome</keyword>
<sequence length="401" mass="42211">MAEDRSASPEKDYTPSYDAPTSPIPVIRDDMPPPEPGSGPSGTPDIPESPAEVIVTTRFPVSEPESTPDLPAETDRPPGPGPSDPADEITLAGFRPPAAGVYPGFHPRAEIDDSPREPAYWPADEVANVPPGGSFPGSAAQTAWRVPPPPRNRIKAILLNLGDLPVNVVYGVGAAILTVIAVILIFAVFSGDEPQQPVGLAPRSQAPASPLPTPTPTAVVSLPPVPAGRLLITLPGKGTEITGVVSDTKARVAYPRLGEPWATASAVPPFTAVQRVDAADDPPTLIASRLFPGAAPKSLATDADLRKAAASLARWVVRNHHPPGSTLAWTASERLGTGRGWVLGFRVTYRLADGVRHTSEAAVAVVDAGRARPGMLMVTIPDSRKELWRDLNTVVWNARSF</sequence>
<evidence type="ECO:0000313" key="4">
    <source>
        <dbReference type="Proteomes" id="UP000606172"/>
    </source>
</evidence>
<feature type="compositionally biased region" description="Basic and acidic residues" evidence="1">
    <location>
        <begin position="1"/>
        <end position="13"/>
    </location>
</feature>
<organism evidence="3 4">
    <name type="scientific">Sinosporangium siamense</name>
    <dbReference type="NCBI Taxonomy" id="1367973"/>
    <lineage>
        <taxon>Bacteria</taxon>
        <taxon>Bacillati</taxon>
        <taxon>Actinomycetota</taxon>
        <taxon>Actinomycetes</taxon>
        <taxon>Streptosporangiales</taxon>
        <taxon>Streptosporangiaceae</taxon>
        <taxon>Sinosporangium</taxon>
    </lineage>
</organism>
<dbReference type="EMBL" id="BOOW01000008">
    <property type="protein sequence ID" value="GII91092.1"/>
    <property type="molecule type" value="Genomic_DNA"/>
</dbReference>
<feature type="transmembrane region" description="Helical" evidence="2">
    <location>
        <begin position="168"/>
        <end position="189"/>
    </location>
</feature>
<accession>A0A919RCU3</accession>
<feature type="region of interest" description="Disordered" evidence="1">
    <location>
        <begin position="196"/>
        <end position="217"/>
    </location>
</feature>
<keyword evidence="2" id="KW-0472">Membrane</keyword>
<dbReference type="AlphaFoldDB" id="A0A919RCU3"/>
<proteinExistence type="predicted"/>